<dbReference type="AlphaFoldDB" id="A0A371D604"/>
<sequence>MMFLSTLWSLLLVSFSTLIGAQRTFFPASIPLSIRSPYHNVWLIRTNTSGPLSQSWPHFWGQQSIIGWAGKIRVDQTTYVWMGQDGVGNGSAIVTDVQITPTRSIFVMQAGPMNLTITFLSPIEPSDWVKQSFPFSYISLEAASLDGASHSVQVYSDISGEWVSGNRSSPISWRNTKTGDSVFHEIELQTPTANVEIANQAQDGTAYYAMASRPGLSWQIDTATSARTLFANQGSLANIESSAFGPINNPFFVFAIAVDLGTISSTSDPVTWGAGYVRDPSVQYTTSSGETQNRRPYFFSKYSDIGSAIDAFTADFSAAHDRAVALDQKIMSDAAKVSSNYVDLVSLGARQTFGALDITVLADDKGNVDASDVKIFMKDLGTSLRVNPVEHLYAAFPTYLYLNASFGGSLLAPLLESQDGLTGQQYAAQDLGTGYPLAILTPGTHSKGIEQSGNMLIMMYAHARVSGDGTLLAQHYNLTKRWADYLVSNTLTFDDQASADGENKANMTNLALKGIIGVKAMAEISRALGKDSDAQEYDSHASALIGSWLSLAESSSQQHLLGVYGDQQSWALLYNIYADLLLGTKLVPQSIIEGQTQFYGSLLTTAPVFGLPIDSNSGQQSSAAWSLLTAATVSDDGVRNQLIQGVWSRISSNTTGQGAFPDQYNDATGAILSGAPSPAIGAMFSHLALTVPNTTIVVPADATSRGPGSNTTSGEGRTKSNIGPIVGGVVGGVVIIGLAIFGFILWRRRRNLEDQYSEKVEFVDDEAHRPSLSPYNYPASQDSVPFPYGSAVPLAGRPSGSDAAGQSQYGRSQYTDPGVAGLGTPSIHTPPRSPSESSGYARLAYDDPSPAPVTTIAVSKAREAALNRPQHYHTSSISASSATGSAALTASSTDPLSPNSGSRSGAGSSISPTEVVSLRAEVENLRRVMQEIRADRFEPPPEYQG</sequence>
<feature type="chain" id="PRO_5016571777" evidence="3">
    <location>
        <begin position="22"/>
        <end position="945"/>
    </location>
</feature>
<dbReference type="OrthoDB" id="3918848at2759"/>
<dbReference type="Pfam" id="PF16335">
    <property type="entry name" value="GtaA_6_Hairpin"/>
    <property type="match status" value="1"/>
</dbReference>
<feature type="compositionally biased region" description="Polar residues" evidence="1">
    <location>
        <begin position="804"/>
        <end position="815"/>
    </location>
</feature>
<feature type="signal peptide" evidence="3">
    <location>
        <begin position="1"/>
        <end position="21"/>
    </location>
</feature>
<dbReference type="Gene3D" id="1.50.10.10">
    <property type="match status" value="1"/>
</dbReference>
<gene>
    <name evidence="6" type="ORF">OH76DRAFT_1523214</name>
</gene>
<keyword evidence="7" id="KW-1185">Reference proteome</keyword>
<feature type="region of interest" description="Disordered" evidence="1">
    <location>
        <begin position="888"/>
        <end position="915"/>
    </location>
</feature>
<dbReference type="Proteomes" id="UP000256964">
    <property type="component" value="Unassembled WGS sequence"/>
</dbReference>
<dbReference type="GO" id="GO:0005975">
    <property type="term" value="P:carbohydrate metabolic process"/>
    <property type="evidence" value="ECO:0007669"/>
    <property type="project" value="InterPro"/>
</dbReference>
<dbReference type="InterPro" id="IPR052743">
    <property type="entry name" value="Glutaminase_GtaA"/>
</dbReference>
<name>A0A371D604_9APHY</name>
<dbReference type="EMBL" id="KZ857415">
    <property type="protein sequence ID" value="RDX47957.1"/>
    <property type="molecule type" value="Genomic_DNA"/>
</dbReference>
<evidence type="ECO:0000256" key="2">
    <source>
        <dbReference type="SAM" id="Phobius"/>
    </source>
</evidence>
<protein>
    <submittedName>
        <fullName evidence="6">DUF1793-domain-containing protein</fullName>
    </submittedName>
</protein>
<dbReference type="PANTHER" id="PTHR31987:SF14">
    <property type="entry name" value="PUTATIVE (AFU_ORTHOLOGUE AFUA_6G09910)-RELATED"/>
    <property type="match status" value="1"/>
</dbReference>
<dbReference type="Pfam" id="PF17168">
    <property type="entry name" value="DUF5127"/>
    <property type="match status" value="1"/>
</dbReference>
<reference evidence="6 7" key="1">
    <citation type="journal article" date="2018" name="Biotechnol. Biofuels">
        <title>Integrative visual omics of the white-rot fungus Polyporus brumalis exposes the biotechnological potential of its oxidative enzymes for delignifying raw plant biomass.</title>
        <authorList>
            <person name="Miyauchi S."/>
            <person name="Rancon A."/>
            <person name="Drula E."/>
            <person name="Hage H."/>
            <person name="Chaduli D."/>
            <person name="Favel A."/>
            <person name="Grisel S."/>
            <person name="Henrissat B."/>
            <person name="Herpoel-Gimbert I."/>
            <person name="Ruiz-Duenas F.J."/>
            <person name="Chevret D."/>
            <person name="Hainaut M."/>
            <person name="Lin J."/>
            <person name="Wang M."/>
            <person name="Pangilinan J."/>
            <person name="Lipzen A."/>
            <person name="Lesage-Meessen L."/>
            <person name="Navarro D."/>
            <person name="Riley R."/>
            <person name="Grigoriev I.V."/>
            <person name="Zhou S."/>
            <person name="Raouche S."/>
            <person name="Rosso M.N."/>
        </authorList>
    </citation>
    <scope>NUCLEOTIDE SEQUENCE [LARGE SCALE GENOMIC DNA]</scope>
    <source>
        <strain evidence="6 7">BRFM 1820</strain>
    </source>
</reference>
<evidence type="ECO:0000259" key="5">
    <source>
        <dbReference type="Pfam" id="PF17168"/>
    </source>
</evidence>
<feature type="domain" description="Glutaminase A N-terminal" evidence="5">
    <location>
        <begin position="102"/>
        <end position="333"/>
    </location>
</feature>
<accession>A0A371D604</accession>
<keyword evidence="3" id="KW-0732">Signal</keyword>
<evidence type="ECO:0000259" key="4">
    <source>
        <dbReference type="Pfam" id="PF16335"/>
    </source>
</evidence>
<feature type="region of interest" description="Disordered" evidence="1">
    <location>
        <begin position="700"/>
        <end position="720"/>
    </location>
</feature>
<feature type="transmembrane region" description="Helical" evidence="2">
    <location>
        <begin position="725"/>
        <end position="746"/>
    </location>
</feature>
<dbReference type="InterPro" id="IPR033433">
    <property type="entry name" value="GtaA_N"/>
</dbReference>
<dbReference type="InterPro" id="IPR012341">
    <property type="entry name" value="6hp_glycosidase-like_sf"/>
</dbReference>
<evidence type="ECO:0000313" key="7">
    <source>
        <dbReference type="Proteomes" id="UP000256964"/>
    </source>
</evidence>
<evidence type="ECO:0000256" key="3">
    <source>
        <dbReference type="SAM" id="SignalP"/>
    </source>
</evidence>
<keyword evidence="2" id="KW-0472">Membrane</keyword>
<evidence type="ECO:0000313" key="6">
    <source>
        <dbReference type="EMBL" id="RDX47957.1"/>
    </source>
</evidence>
<organism evidence="6 7">
    <name type="scientific">Lentinus brumalis</name>
    <dbReference type="NCBI Taxonomy" id="2498619"/>
    <lineage>
        <taxon>Eukaryota</taxon>
        <taxon>Fungi</taxon>
        <taxon>Dikarya</taxon>
        <taxon>Basidiomycota</taxon>
        <taxon>Agaricomycotina</taxon>
        <taxon>Agaricomycetes</taxon>
        <taxon>Polyporales</taxon>
        <taxon>Polyporaceae</taxon>
        <taxon>Lentinus</taxon>
    </lineage>
</organism>
<keyword evidence="2" id="KW-1133">Transmembrane helix</keyword>
<proteinExistence type="predicted"/>
<evidence type="ECO:0000256" key="1">
    <source>
        <dbReference type="SAM" id="MobiDB-lite"/>
    </source>
</evidence>
<dbReference type="SUPFAM" id="SSF48208">
    <property type="entry name" value="Six-hairpin glycosidases"/>
    <property type="match status" value="1"/>
</dbReference>
<dbReference type="GO" id="GO:0003824">
    <property type="term" value="F:catalytic activity"/>
    <property type="evidence" value="ECO:0007669"/>
    <property type="project" value="UniProtKB-ARBA"/>
</dbReference>
<feature type="domain" description="Glutaminase A central" evidence="4">
    <location>
        <begin position="338"/>
        <end position="686"/>
    </location>
</feature>
<dbReference type="InterPro" id="IPR008928">
    <property type="entry name" value="6-hairpin_glycosidase_sf"/>
</dbReference>
<dbReference type="InterPro" id="IPR032514">
    <property type="entry name" value="GtaA_central"/>
</dbReference>
<feature type="compositionally biased region" description="Polar residues" evidence="1">
    <location>
        <begin position="706"/>
        <end position="720"/>
    </location>
</feature>
<keyword evidence="2" id="KW-0812">Transmembrane</keyword>
<feature type="region of interest" description="Disordered" evidence="1">
    <location>
        <begin position="788"/>
        <end position="849"/>
    </location>
</feature>
<dbReference type="PANTHER" id="PTHR31987">
    <property type="entry name" value="GLUTAMINASE A-RELATED"/>
    <property type="match status" value="1"/>
</dbReference>
<feature type="compositionally biased region" description="Low complexity" evidence="1">
    <location>
        <begin position="888"/>
        <end position="911"/>
    </location>
</feature>
<dbReference type="STRING" id="139420.A0A371D604"/>